<evidence type="ECO:0000313" key="1">
    <source>
        <dbReference type="EMBL" id="EJT77216.1"/>
    </source>
</evidence>
<reference evidence="2" key="5">
    <citation type="submission" date="2018-04" db="UniProtKB">
        <authorList>
            <consortium name="EnsemblFungi"/>
        </authorList>
    </citation>
    <scope>IDENTIFICATION</scope>
    <source>
        <strain evidence="2">R3-111a-1</strain>
    </source>
</reference>
<reference evidence="1" key="2">
    <citation type="submission" date="2010-07" db="EMBL/GenBank/DDBJ databases">
        <authorList>
            <consortium name="The Broad Institute Genome Sequencing Platform"/>
            <consortium name="Broad Institute Genome Sequencing Center for Infectious Disease"/>
            <person name="Ma L.-J."/>
            <person name="Dead R."/>
            <person name="Young S."/>
            <person name="Zeng Q."/>
            <person name="Koehrsen M."/>
            <person name="Alvarado L."/>
            <person name="Berlin A."/>
            <person name="Chapman S.B."/>
            <person name="Chen Z."/>
            <person name="Freedman E."/>
            <person name="Gellesch M."/>
            <person name="Goldberg J."/>
            <person name="Griggs A."/>
            <person name="Gujja S."/>
            <person name="Heilman E.R."/>
            <person name="Heiman D."/>
            <person name="Hepburn T."/>
            <person name="Howarth C."/>
            <person name="Jen D."/>
            <person name="Larson L."/>
            <person name="Mehta T."/>
            <person name="Neiman D."/>
            <person name="Pearson M."/>
            <person name="Roberts A."/>
            <person name="Saif S."/>
            <person name="Shea T."/>
            <person name="Shenoy N."/>
            <person name="Sisk P."/>
            <person name="Stolte C."/>
            <person name="Sykes S."/>
            <person name="Walk T."/>
            <person name="White J."/>
            <person name="Yandava C."/>
            <person name="Haas B."/>
            <person name="Nusbaum C."/>
            <person name="Birren B."/>
        </authorList>
    </citation>
    <scope>NUCLEOTIDE SEQUENCE</scope>
    <source>
        <strain evidence="1">R3-111a-1</strain>
    </source>
</reference>
<reference evidence="2" key="4">
    <citation type="journal article" date="2015" name="G3 (Bethesda)">
        <title>Genome sequences of three phytopathogenic species of the Magnaporthaceae family of fungi.</title>
        <authorList>
            <person name="Okagaki L.H."/>
            <person name="Nunes C.C."/>
            <person name="Sailsbery J."/>
            <person name="Clay B."/>
            <person name="Brown D."/>
            <person name="John T."/>
            <person name="Oh Y."/>
            <person name="Young N."/>
            <person name="Fitzgerald M."/>
            <person name="Haas B.J."/>
            <person name="Zeng Q."/>
            <person name="Young S."/>
            <person name="Adiconis X."/>
            <person name="Fan L."/>
            <person name="Levin J.Z."/>
            <person name="Mitchell T.K."/>
            <person name="Okubara P.A."/>
            <person name="Farman M.L."/>
            <person name="Kohn L.M."/>
            <person name="Birren B."/>
            <person name="Ma L.-J."/>
            <person name="Dean R.A."/>
        </authorList>
    </citation>
    <scope>NUCLEOTIDE SEQUENCE</scope>
    <source>
        <strain evidence="2">R3-111a-1</strain>
    </source>
</reference>
<dbReference type="eggNOG" id="ENOG502RNCI">
    <property type="taxonomic scope" value="Eukaryota"/>
</dbReference>
<dbReference type="EnsemblFungi" id="EJT77216">
    <property type="protein sequence ID" value="EJT77216"/>
    <property type="gene ID" value="GGTG_07128"/>
</dbReference>
<keyword evidence="3" id="KW-1185">Reference proteome</keyword>
<dbReference type="RefSeq" id="XP_009223216.1">
    <property type="nucleotide sequence ID" value="XM_009224952.1"/>
</dbReference>
<evidence type="ECO:0000313" key="2">
    <source>
        <dbReference type="EnsemblFungi" id="EJT77216"/>
    </source>
</evidence>
<reference evidence="1" key="3">
    <citation type="submission" date="2010-09" db="EMBL/GenBank/DDBJ databases">
        <title>Annotation of Gaeumannomyces graminis var. tritici R3-111a-1.</title>
        <authorList>
            <consortium name="The Broad Institute Genome Sequencing Platform"/>
            <person name="Ma L.-J."/>
            <person name="Dead R."/>
            <person name="Young S.K."/>
            <person name="Zeng Q."/>
            <person name="Gargeya S."/>
            <person name="Fitzgerald M."/>
            <person name="Haas B."/>
            <person name="Abouelleil A."/>
            <person name="Alvarado L."/>
            <person name="Arachchi H.M."/>
            <person name="Berlin A."/>
            <person name="Brown A."/>
            <person name="Chapman S.B."/>
            <person name="Chen Z."/>
            <person name="Dunbar C."/>
            <person name="Freedman E."/>
            <person name="Gearin G."/>
            <person name="Gellesch M."/>
            <person name="Goldberg J."/>
            <person name="Griggs A."/>
            <person name="Gujja S."/>
            <person name="Heiman D."/>
            <person name="Howarth C."/>
            <person name="Larson L."/>
            <person name="Lui A."/>
            <person name="MacDonald P.J.P."/>
            <person name="Mehta T."/>
            <person name="Montmayeur A."/>
            <person name="Murphy C."/>
            <person name="Neiman D."/>
            <person name="Pearson M."/>
            <person name="Priest M."/>
            <person name="Roberts A."/>
            <person name="Saif S."/>
            <person name="Shea T."/>
            <person name="Shenoy N."/>
            <person name="Sisk P."/>
            <person name="Stolte C."/>
            <person name="Sykes S."/>
            <person name="Yandava C."/>
            <person name="Wortman J."/>
            <person name="Nusbaum C."/>
            <person name="Birren B."/>
        </authorList>
    </citation>
    <scope>NUCLEOTIDE SEQUENCE</scope>
    <source>
        <strain evidence="1">R3-111a-1</strain>
    </source>
</reference>
<dbReference type="Proteomes" id="UP000006039">
    <property type="component" value="Unassembled WGS sequence"/>
</dbReference>
<dbReference type="GeneID" id="20347586"/>
<proteinExistence type="predicted"/>
<gene>
    <name evidence="2" type="primary">20347586</name>
    <name evidence="1" type="ORF">GGTG_07128</name>
</gene>
<accession>J3P0T3</accession>
<dbReference type="OrthoDB" id="10468666at2759"/>
<evidence type="ECO:0000313" key="3">
    <source>
        <dbReference type="Proteomes" id="UP000006039"/>
    </source>
</evidence>
<reference evidence="3" key="1">
    <citation type="submission" date="2010-07" db="EMBL/GenBank/DDBJ databases">
        <title>The genome sequence of Gaeumannomyces graminis var. tritici strain R3-111a-1.</title>
        <authorList>
            <consortium name="The Broad Institute Genome Sequencing Platform"/>
            <person name="Ma L.-J."/>
            <person name="Dead R."/>
            <person name="Young S."/>
            <person name="Zeng Q."/>
            <person name="Koehrsen M."/>
            <person name="Alvarado L."/>
            <person name="Berlin A."/>
            <person name="Chapman S.B."/>
            <person name="Chen Z."/>
            <person name="Freedman E."/>
            <person name="Gellesch M."/>
            <person name="Goldberg J."/>
            <person name="Griggs A."/>
            <person name="Gujja S."/>
            <person name="Heilman E.R."/>
            <person name="Heiman D."/>
            <person name="Hepburn T."/>
            <person name="Howarth C."/>
            <person name="Jen D."/>
            <person name="Larson L."/>
            <person name="Mehta T."/>
            <person name="Neiman D."/>
            <person name="Pearson M."/>
            <person name="Roberts A."/>
            <person name="Saif S."/>
            <person name="Shea T."/>
            <person name="Shenoy N."/>
            <person name="Sisk P."/>
            <person name="Stolte C."/>
            <person name="Sykes S."/>
            <person name="Walk T."/>
            <person name="White J."/>
            <person name="Yandava C."/>
            <person name="Haas B."/>
            <person name="Nusbaum C."/>
            <person name="Birren B."/>
        </authorList>
    </citation>
    <scope>NUCLEOTIDE SEQUENCE [LARGE SCALE GENOMIC DNA]</scope>
    <source>
        <strain evidence="3">R3-111a-1</strain>
    </source>
</reference>
<name>J3P0T3_GAET3</name>
<dbReference type="EMBL" id="GL385397">
    <property type="protein sequence ID" value="EJT77216.1"/>
    <property type="molecule type" value="Genomic_DNA"/>
</dbReference>
<protein>
    <submittedName>
        <fullName evidence="1 2">Uncharacterized protein</fullName>
    </submittedName>
</protein>
<dbReference type="AlphaFoldDB" id="J3P0T3"/>
<sequence>MHRKVTAAIIALGKEANPVEMQETIQEIMVRQMIKGGLPKKLARRIMASNMERIGNIAFLKMAETSTSLDTKAKAIGRLVAGFTTSGIFKRLGHKNDKQGQMLTALASRAIRKLPHKIEKAIIELGMDANPISIQETIQEIMVDAVKRSGLRKHEARRIMASNMERIGGIAFSFDGSFE</sequence>
<dbReference type="HOGENOM" id="CLU_1503538_0_0_1"/>
<organism evidence="1">
    <name type="scientific">Gaeumannomyces tritici (strain R3-111a-1)</name>
    <name type="common">Wheat and barley take-all root rot fungus</name>
    <name type="synonym">Gaeumannomyces graminis var. tritici</name>
    <dbReference type="NCBI Taxonomy" id="644352"/>
    <lineage>
        <taxon>Eukaryota</taxon>
        <taxon>Fungi</taxon>
        <taxon>Dikarya</taxon>
        <taxon>Ascomycota</taxon>
        <taxon>Pezizomycotina</taxon>
        <taxon>Sordariomycetes</taxon>
        <taxon>Sordariomycetidae</taxon>
        <taxon>Magnaporthales</taxon>
        <taxon>Magnaporthaceae</taxon>
        <taxon>Gaeumannomyces</taxon>
    </lineage>
</organism>
<dbReference type="VEuPathDB" id="FungiDB:GGTG_07128"/>